<dbReference type="EMBL" id="CP017697">
    <property type="protein sequence ID" value="ATO43308.1"/>
    <property type="molecule type" value="Genomic_DNA"/>
</dbReference>
<dbReference type="OrthoDB" id="2290449at2"/>
<keyword evidence="8" id="KW-0238">DNA-binding</keyword>
<dbReference type="RefSeq" id="WP_010013091.1">
    <property type="nucleotide sequence ID" value="NZ_AEOS01000104.1"/>
</dbReference>
<dbReference type="PANTHER" id="PTHR30478">
    <property type="entry name" value="DNA POLYMERASE III SUBUNIT BETA"/>
    <property type="match status" value="1"/>
</dbReference>
<dbReference type="InterPro" id="IPR046938">
    <property type="entry name" value="DNA_clamp_sf"/>
</dbReference>
<dbReference type="GO" id="GO:0003887">
    <property type="term" value="F:DNA-directed DNA polymerase activity"/>
    <property type="evidence" value="ECO:0007669"/>
    <property type="project" value="UniProtKB-KW"/>
</dbReference>
<dbReference type="GO" id="GO:0009360">
    <property type="term" value="C:DNA polymerase III complex"/>
    <property type="evidence" value="ECO:0007669"/>
    <property type="project" value="InterPro"/>
</dbReference>
<protein>
    <submittedName>
        <fullName evidence="9">Uncharacterized protein</fullName>
    </submittedName>
</protein>
<dbReference type="KEGG" id="lcy:LC20004_05045"/>
<keyword evidence="10" id="KW-1185">Reference proteome</keyword>
<accession>A0A2D1KMG9</accession>
<keyword evidence="4" id="KW-0808">Transferase</keyword>
<gene>
    <name evidence="9" type="ORF">LC20004_05045</name>
</gene>
<evidence type="ECO:0000256" key="5">
    <source>
        <dbReference type="ARBA" id="ARBA00022695"/>
    </source>
</evidence>
<dbReference type="SUPFAM" id="SSF55979">
    <property type="entry name" value="DNA clamp"/>
    <property type="match status" value="1"/>
</dbReference>
<dbReference type="AlphaFoldDB" id="A0A2D1KMG9"/>
<evidence type="ECO:0000256" key="2">
    <source>
        <dbReference type="ARBA" id="ARBA00010752"/>
    </source>
</evidence>
<proteinExistence type="inferred from homology"/>
<evidence type="ECO:0000256" key="4">
    <source>
        <dbReference type="ARBA" id="ARBA00022679"/>
    </source>
</evidence>
<name>A0A2D1KMG9_9LACO</name>
<keyword evidence="7" id="KW-0239">DNA-directed DNA polymerase</keyword>
<evidence type="ECO:0000256" key="6">
    <source>
        <dbReference type="ARBA" id="ARBA00022705"/>
    </source>
</evidence>
<keyword evidence="5" id="KW-0548">Nucleotidyltransferase</keyword>
<dbReference type="Gene3D" id="3.70.10.10">
    <property type="match status" value="1"/>
</dbReference>
<dbReference type="GO" id="GO:0005737">
    <property type="term" value="C:cytoplasm"/>
    <property type="evidence" value="ECO:0007669"/>
    <property type="project" value="UniProtKB-SubCell"/>
</dbReference>
<keyword evidence="6" id="KW-0235">DNA replication</keyword>
<comment type="similarity">
    <text evidence="2">Belongs to the beta sliding clamp family.</text>
</comment>
<keyword evidence="3" id="KW-0963">Cytoplasm</keyword>
<dbReference type="PANTHER" id="PTHR30478:SF0">
    <property type="entry name" value="BETA SLIDING CLAMP"/>
    <property type="match status" value="1"/>
</dbReference>
<evidence type="ECO:0000256" key="8">
    <source>
        <dbReference type="ARBA" id="ARBA00023125"/>
    </source>
</evidence>
<sequence>MKLITNQKLEAAFKKVVTKDDARTALQCLHFDKDGSVVATDSHVLLRIEEFHNLNQSLNLNLKTFLEDDLDRYPETKRLIPESFDFELRVDSDELADALPVITGMTKTRDKQALATLSWDVEDRKLMITSGQVSLNIPAIQTDDSSYDTDTDVLATVNPKYLAQAIEFYTQVAEVPEVTFGFNGALRPIALTYETATYLITPVRTF</sequence>
<evidence type="ECO:0000313" key="10">
    <source>
        <dbReference type="Proteomes" id="UP000223559"/>
    </source>
</evidence>
<dbReference type="InterPro" id="IPR001001">
    <property type="entry name" value="DNA_polIII_beta"/>
</dbReference>
<evidence type="ECO:0000256" key="3">
    <source>
        <dbReference type="ARBA" id="ARBA00022490"/>
    </source>
</evidence>
<evidence type="ECO:0000256" key="1">
    <source>
        <dbReference type="ARBA" id="ARBA00004496"/>
    </source>
</evidence>
<evidence type="ECO:0000256" key="7">
    <source>
        <dbReference type="ARBA" id="ARBA00022932"/>
    </source>
</evidence>
<comment type="subcellular location">
    <subcellularLocation>
        <location evidence="1">Cytoplasm</location>
    </subcellularLocation>
</comment>
<dbReference type="GO" id="GO:0006271">
    <property type="term" value="P:DNA strand elongation involved in DNA replication"/>
    <property type="evidence" value="ECO:0007669"/>
    <property type="project" value="TreeGrafter"/>
</dbReference>
<dbReference type="GO" id="GO:0003677">
    <property type="term" value="F:DNA binding"/>
    <property type="evidence" value="ECO:0007669"/>
    <property type="project" value="UniProtKB-KW"/>
</dbReference>
<dbReference type="Proteomes" id="UP000223559">
    <property type="component" value="Chromosome"/>
</dbReference>
<evidence type="ECO:0000313" key="9">
    <source>
        <dbReference type="EMBL" id="ATO43308.1"/>
    </source>
</evidence>
<reference evidence="9 10" key="1">
    <citation type="submission" date="2016-10" db="EMBL/GenBank/DDBJ databases">
        <title>The whole genome sequencing and assembly of L. cotyniformis subsp. torquens DSM 20004 strain.</title>
        <authorList>
            <person name="Park M.-K."/>
            <person name="Lee Y.-J."/>
            <person name="Yi H."/>
            <person name="Bahn Y.-S."/>
            <person name="Kim J.F."/>
            <person name="Lee D.-W."/>
        </authorList>
    </citation>
    <scope>NUCLEOTIDE SEQUENCE [LARGE SCALE GENOMIC DNA]</scope>
    <source>
        <strain evidence="9 10">DSM 20004</strain>
    </source>
</reference>
<organism evidence="9 10">
    <name type="scientific">Loigolactobacillus coryniformis subsp. torquens DSM 20004 = KCTC 3535</name>
    <dbReference type="NCBI Taxonomy" id="1423822"/>
    <lineage>
        <taxon>Bacteria</taxon>
        <taxon>Bacillati</taxon>
        <taxon>Bacillota</taxon>
        <taxon>Bacilli</taxon>
        <taxon>Lactobacillales</taxon>
        <taxon>Lactobacillaceae</taxon>
        <taxon>Loigolactobacillus</taxon>
    </lineage>
</organism>